<dbReference type="Pfam" id="PF05700">
    <property type="entry name" value="BCAS2"/>
    <property type="match status" value="1"/>
</dbReference>
<keyword evidence="7" id="KW-0539">Nucleus</keyword>
<reference evidence="9 10" key="1">
    <citation type="journal article" date="2018" name="Gigascience">
        <title>Genomes of trombidid mites reveal novel predicted allergens and laterally-transferred genes associated with secondary metabolism.</title>
        <authorList>
            <person name="Dong X."/>
            <person name="Chaisiri K."/>
            <person name="Xia D."/>
            <person name="Armstrong S.D."/>
            <person name="Fang Y."/>
            <person name="Donnelly M.J."/>
            <person name="Kadowaki T."/>
            <person name="McGarry J.W."/>
            <person name="Darby A.C."/>
            <person name="Makepeace B.L."/>
        </authorList>
    </citation>
    <scope>NUCLEOTIDE SEQUENCE [LARGE SCALE GENOMIC DNA]</scope>
    <source>
        <strain evidence="9">UoL-UT</strain>
    </source>
</reference>
<gene>
    <name evidence="9" type="ORF">B4U80_08107</name>
</gene>
<evidence type="ECO:0000256" key="4">
    <source>
        <dbReference type="ARBA" id="ARBA00022664"/>
    </source>
</evidence>
<dbReference type="GO" id="GO:0071011">
    <property type="term" value="C:precatalytic spliceosome"/>
    <property type="evidence" value="ECO:0007669"/>
    <property type="project" value="TreeGrafter"/>
</dbReference>
<evidence type="ECO:0000256" key="8">
    <source>
        <dbReference type="SAM" id="Coils"/>
    </source>
</evidence>
<dbReference type="GO" id="GO:0006397">
    <property type="term" value="P:mRNA processing"/>
    <property type="evidence" value="ECO:0007669"/>
    <property type="project" value="UniProtKB-KW"/>
</dbReference>
<comment type="caution">
    <text evidence="9">The sequence shown here is derived from an EMBL/GenBank/DDBJ whole genome shotgun (WGS) entry which is preliminary data.</text>
</comment>
<name>A0A443SN16_9ACAR</name>
<dbReference type="AlphaFoldDB" id="A0A443SN16"/>
<evidence type="ECO:0000256" key="3">
    <source>
        <dbReference type="ARBA" id="ARBA00014158"/>
    </source>
</evidence>
<keyword evidence="10" id="KW-1185">Reference proteome</keyword>
<evidence type="ECO:0000256" key="2">
    <source>
        <dbReference type="ARBA" id="ARBA00010788"/>
    </source>
</evidence>
<dbReference type="PANTHER" id="PTHR13296">
    <property type="entry name" value="BCAS2 PROTEIN"/>
    <property type="match status" value="1"/>
</dbReference>
<dbReference type="OrthoDB" id="205794at2759"/>
<evidence type="ECO:0000256" key="5">
    <source>
        <dbReference type="ARBA" id="ARBA00022728"/>
    </source>
</evidence>
<evidence type="ECO:0000256" key="7">
    <source>
        <dbReference type="ARBA" id="ARBA00023242"/>
    </source>
</evidence>
<dbReference type="STRING" id="299467.A0A443SN16"/>
<sequence>MADSLVDALPYIDFGYDETGVRQAVLSMIDEETKRYKPTKNYLENFPQLNMTAFETPLLCSEVERVQNRQAMEMMSMKRYELPAPTAGKLTDFSAWSEAVENSMAQLEHQYVRICNLNLMDKYGTTAWKAYNTVLVEMMQTSNHRLQELRKQIQEINWRRKNSQTVAGEKLKQLSDNWVELVSKNYEIERICVDLETEICEMQKQLSKSETSTENESTA</sequence>
<dbReference type="InterPro" id="IPR008409">
    <property type="entry name" value="SPF27"/>
</dbReference>
<keyword evidence="6" id="KW-0508">mRNA splicing</keyword>
<dbReference type="EMBL" id="NCKV01001157">
    <property type="protein sequence ID" value="RWS28916.1"/>
    <property type="molecule type" value="Genomic_DNA"/>
</dbReference>
<dbReference type="VEuPathDB" id="VectorBase:LDEU003125"/>
<keyword evidence="5" id="KW-0747">Spliceosome</keyword>
<proteinExistence type="inferred from homology"/>
<evidence type="ECO:0000313" key="9">
    <source>
        <dbReference type="EMBL" id="RWS28916.1"/>
    </source>
</evidence>
<accession>A0A443SN16</accession>
<protein>
    <recommendedName>
        <fullName evidence="3">Pre-mRNA-splicing factor SPF27</fullName>
    </recommendedName>
</protein>
<evidence type="ECO:0000256" key="1">
    <source>
        <dbReference type="ARBA" id="ARBA00004123"/>
    </source>
</evidence>
<evidence type="ECO:0000256" key="6">
    <source>
        <dbReference type="ARBA" id="ARBA00023187"/>
    </source>
</evidence>
<comment type="subcellular location">
    <subcellularLocation>
        <location evidence="1">Nucleus</location>
    </subcellularLocation>
</comment>
<feature type="coiled-coil region" evidence="8">
    <location>
        <begin position="139"/>
        <end position="166"/>
    </location>
</feature>
<dbReference type="GO" id="GO:0008380">
    <property type="term" value="P:RNA splicing"/>
    <property type="evidence" value="ECO:0007669"/>
    <property type="project" value="UniProtKB-KW"/>
</dbReference>
<keyword evidence="4" id="KW-0507">mRNA processing</keyword>
<dbReference type="GO" id="GO:0071013">
    <property type="term" value="C:catalytic step 2 spliceosome"/>
    <property type="evidence" value="ECO:0007669"/>
    <property type="project" value="TreeGrafter"/>
</dbReference>
<keyword evidence="8" id="KW-0175">Coiled coil</keyword>
<evidence type="ECO:0000313" key="10">
    <source>
        <dbReference type="Proteomes" id="UP000288716"/>
    </source>
</evidence>
<organism evidence="9 10">
    <name type="scientific">Leptotrombidium deliense</name>
    <dbReference type="NCBI Taxonomy" id="299467"/>
    <lineage>
        <taxon>Eukaryota</taxon>
        <taxon>Metazoa</taxon>
        <taxon>Ecdysozoa</taxon>
        <taxon>Arthropoda</taxon>
        <taxon>Chelicerata</taxon>
        <taxon>Arachnida</taxon>
        <taxon>Acari</taxon>
        <taxon>Acariformes</taxon>
        <taxon>Trombidiformes</taxon>
        <taxon>Prostigmata</taxon>
        <taxon>Anystina</taxon>
        <taxon>Parasitengona</taxon>
        <taxon>Trombiculoidea</taxon>
        <taxon>Trombiculidae</taxon>
        <taxon>Leptotrombidium</taxon>
    </lineage>
</organism>
<dbReference type="PANTHER" id="PTHR13296:SF0">
    <property type="entry name" value="PRE-MRNA-SPLICING FACTOR SPF27"/>
    <property type="match status" value="1"/>
</dbReference>
<comment type="similarity">
    <text evidence="2">Belongs to the SPF27 family.</text>
</comment>
<dbReference type="GO" id="GO:0000974">
    <property type="term" value="C:Prp19 complex"/>
    <property type="evidence" value="ECO:0007669"/>
    <property type="project" value="TreeGrafter"/>
</dbReference>
<dbReference type="Proteomes" id="UP000288716">
    <property type="component" value="Unassembled WGS sequence"/>
</dbReference>